<dbReference type="GO" id="GO:0043527">
    <property type="term" value="C:tRNA methyltransferase complex"/>
    <property type="evidence" value="ECO:0007669"/>
    <property type="project" value="TreeGrafter"/>
</dbReference>
<keyword evidence="5" id="KW-0949">S-adenosyl-L-methionine</keyword>
<gene>
    <name evidence="7" type="ORF">HPP92_023786</name>
</gene>
<dbReference type="FunFam" id="3.40.50.150:FF:000230">
    <property type="entry name" value="tRNA (Guanine-N(7)-)-methyltransferase"/>
    <property type="match status" value="1"/>
</dbReference>
<dbReference type="PANTHER" id="PTHR23417">
    <property type="entry name" value="3-DEOXY-D-MANNO-OCTULOSONIC-ACID TRANSFERASE/TRNA GUANINE-N 7 - -METHYLTRANSFERASE"/>
    <property type="match status" value="1"/>
</dbReference>
<evidence type="ECO:0000256" key="1">
    <source>
        <dbReference type="ARBA" id="ARBA00000142"/>
    </source>
</evidence>
<dbReference type="SUPFAM" id="SSF53335">
    <property type="entry name" value="S-adenosyl-L-methionine-dependent methyltransferases"/>
    <property type="match status" value="1"/>
</dbReference>
<accession>A0A835U9B9</accession>
<evidence type="ECO:0000256" key="5">
    <source>
        <dbReference type="ARBA" id="ARBA00022691"/>
    </source>
</evidence>
<evidence type="ECO:0000256" key="3">
    <source>
        <dbReference type="ARBA" id="ARBA00022603"/>
    </source>
</evidence>
<dbReference type="OrthoDB" id="193238at2759"/>
<dbReference type="Pfam" id="PF02390">
    <property type="entry name" value="Methyltransf_4"/>
    <property type="match status" value="1"/>
</dbReference>
<dbReference type="Proteomes" id="UP000636800">
    <property type="component" value="Chromosome 13"/>
</dbReference>
<evidence type="ECO:0000313" key="8">
    <source>
        <dbReference type="Proteomes" id="UP000636800"/>
    </source>
</evidence>
<organism evidence="7 8">
    <name type="scientific">Vanilla planifolia</name>
    <name type="common">Vanilla</name>
    <dbReference type="NCBI Taxonomy" id="51239"/>
    <lineage>
        <taxon>Eukaryota</taxon>
        <taxon>Viridiplantae</taxon>
        <taxon>Streptophyta</taxon>
        <taxon>Embryophyta</taxon>
        <taxon>Tracheophyta</taxon>
        <taxon>Spermatophyta</taxon>
        <taxon>Magnoliopsida</taxon>
        <taxon>Liliopsida</taxon>
        <taxon>Asparagales</taxon>
        <taxon>Orchidaceae</taxon>
        <taxon>Vanilloideae</taxon>
        <taxon>Vanilleae</taxon>
        <taxon>Vanilla</taxon>
    </lineage>
</organism>
<sequence>MPCCASPVQNCAFCDRIPAVGFPSLAREHRVLLRGKSNDNGGIVMYILIILYEKAQELDELIIKSLVYSNLKIISCKSASFQNHWPWLKPCPRQSTVPMALLSPKIHFFAGSRRRLVSFIRPTEVRSCCLPCRRNSDYEGAKDGVVRSSDLVEREYAELNLKEIYGEGKIGRLRIRQHVNPLSSAFRLPVPAPDWNAIYNDSKLPLMVDIGSGSGRFVMWLAKHFPESRNYLGLEIREKLVQRCLFWVKELALRNIHFIFSNATVSFEGLVSSYPGPLVFVSILCPDPHFKNRLHKRRVLQKPLVDSILNNLVTGGQVFLQSDVHEVAIDMRSHFDRRIDAVKHVDAADGNFLIDEGGWLLDNPVGIRTEREIHAEMEVG</sequence>
<comment type="catalytic activity">
    <reaction evidence="1">
        <text>guanosine(46) in tRNA + S-adenosyl-L-methionine = N(7)-methylguanosine(46) in tRNA + S-adenosyl-L-homocysteine</text>
        <dbReference type="Rhea" id="RHEA:42708"/>
        <dbReference type="Rhea" id="RHEA-COMP:10188"/>
        <dbReference type="Rhea" id="RHEA-COMP:10189"/>
        <dbReference type="ChEBI" id="CHEBI:57856"/>
        <dbReference type="ChEBI" id="CHEBI:59789"/>
        <dbReference type="ChEBI" id="CHEBI:74269"/>
        <dbReference type="ChEBI" id="CHEBI:74480"/>
        <dbReference type="EC" id="2.1.1.33"/>
    </reaction>
</comment>
<dbReference type="EMBL" id="JADCNL010000013">
    <property type="protein sequence ID" value="KAG0454494.1"/>
    <property type="molecule type" value="Genomic_DNA"/>
</dbReference>
<keyword evidence="6" id="KW-0819">tRNA processing</keyword>
<evidence type="ECO:0000256" key="2">
    <source>
        <dbReference type="ARBA" id="ARBA00011977"/>
    </source>
</evidence>
<dbReference type="PANTHER" id="PTHR23417:SF21">
    <property type="entry name" value="TRNA (GUANINE-N(7)-)-METHYLTRANSFERASE"/>
    <property type="match status" value="1"/>
</dbReference>
<name>A0A835U9B9_VANPL</name>
<keyword evidence="8" id="KW-1185">Reference proteome</keyword>
<evidence type="ECO:0000313" key="7">
    <source>
        <dbReference type="EMBL" id="KAG0454494.1"/>
    </source>
</evidence>
<proteinExistence type="predicted"/>
<dbReference type="EC" id="2.1.1.33" evidence="2"/>
<comment type="caution">
    <text evidence="7">The sequence shown here is derived from an EMBL/GenBank/DDBJ whole genome shotgun (WGS) entry which is preliminary data.</text>
</comment>
<reference evidence="7 8" key="1">
    <citation type="journal article" date="2020" name="Nat. Food">
        <title>A phased Vanilla planifolia genome enables genetic improvement of flavour and production.</title>
        <authorList>
            <person name="Hasing T."/>
            <person name="Tang H."/>
            <person name="Brym M."/>
            <person name="Khazi F."/>
            <person name="Huang T."/>
            <person name="Chambers A.H."/>
        </authorList>
    </citation>
    <scope>NUCLEOTIDE SEQUENCE [LARGE SCALE GENOMIC DNA]</scope>
    <source>
        <tissue evidence="7">Leaf</tissue>
    </source>
</reference>
<evidence type="ECO:0000256" key="4">
    <source>
        <dbReference type="ARBA" id="ARBA00022679"/>
    </source>
</evidence>
<keyword evidence="3" id="KW-0489">Methyltransferase</keyword>
<dbReference type="Gene3D" id="3.40.50.150">
    <property type="entry name" value="Vaccinia Virus protein VP39"/>
    <property type="match status" value="1"/>
</dbReference>
<dbReference type="PROSITE" id="PS51625">
    <property type="entry name" value="SAM_MT_TRMB"/>
    <property type="match status" value="1"/>
</dbReference>
<evidence type="ECO:0000256" key="6">
    <source>
        <dbReference type="ARBA" id="ARBA00022694"/>
    </source>
</evidence>
<dbReference type="GO" id="GO:0008176">
    <property type="term" value="F:tRNA (guanine(46)-N7)-methyltransferase activity"/>
    <property type="evidence" value="ECO:0007669"/>
    <property type="project" value="UniProtKB-EC"/>
</dbReference>
<dbReference type="InterPro" id="IPR029063">
    <property type="entry name" value="SAM-dependent_MTases_sf"/>
</dbReference>
<protein>
    <recommendedName>
        <fullName evidence="2">tRNA (guanine(46)-N(7))-methyltransferase</fullName>
        <ecNumber evidence="2">2.1.1.33</ecNumber>
    </recommendedName>
</protein>
<dbReference type="AlphaFoldDB" id="A0A835U9B9"/>
<dbReference type="InterPro" id="IPR003358">
    <property type="entry name" value="tRNA_(Gua-N-7)_MeTrfase_Trmb"/>
</dbReference>
<keyword evidence="4" id="KW-0808">Transferase</keyword>